<accession>H6N721</accession>
<gene>
    <name evidence="2" type="ordered locus">MHC_02905</name>
</gene>
<name>H6N721_MYCHN</name>
<keyword evidence="3" id="KW-1185">Reference proteome</keyword>
<dbReference type="HOGENOM" id="CLU_087258_0_0_14"/>
<dbReference type="KEGG" id="mhe:MHC_02905"/>
<dbReference type="STRING" id="1111676.MHC_02905"/>
<dbReference type="EMBL" id="CP003199">
    <property type="protein sequence ID" value="AEW45443.1"/>
    <property type="molecule type" value="Genomic_DNA"/>
</dbReference>
<organism evidence="2 3">
    <name type="scientific">Mycoplasma haemocanis (strain Illinois)</name>
    <dbReference type="NCBI Taxonomy" id="1111676"/>
    <lineage>
        <taxon>Bacteria</taxon>
        <taxon>Bacillati</taxon>
        <taxon>Mycoplasmatota</taxon>
        <taxon>Mollicutes</taxon>
        <taxon>Mycoplasmataceae</taxon>
        <taxon>Mycoplasma</taxon>
    </lineage>
</organism>
<evidence type="ECO:0000256" key="1">
    <source>
        <dbReference type="SAM" id="MobiDB-lite"/>
    </source>
</evidence>
<reference evidence="2 3" key="1">
    <citation type="journal article" date="2012" name="J. Bacteriol.">
        <title>Complete genome sequence of Mycoplasma haemocanis strain Illinois.</title>
        <authorList>
            <person name="do Nascimento N.C."/>
            <person name="Guimaraes A.M."/>
            <person name="Santos A.P."/>
            <person name="Sanmiguel P.J."/>
            <person name="Messick J.B."/>
        </authorList>
    </citation>
    <scope>NUCLEOTIDE SEQUENCE [LARGE SCALE GENOMIC DNA]</scope>
    <source>
        <strain evidence="2 3">Illinois</strain>
    </source>
</reference>
<dbReference type="AlphaFoldDB" id="H6N721"/>
<sequence>MSLGYLKLASIGAMGVGGTAGTVYLGSKIADFSGVEGDQDDIVDVIADKFKDRLLKDSKNNKEKWESRFKKLKQDGSGNLHSSLKKIKDNNQAKADDLKAWCTDSYIKPMEDETFTNNVERFCTLLIKDQINNLISDATKDKWTDNNEFLKKKEKSFLSKEMQGIQDKLTKDETALSTWCLGKYESFYKGKEDPTYKDVHGFCKKIPKQSTAPSQFQAAASTSAQPNAAQVAA</sequence>
<dbReference type="Proteomes" id="UP000009135">
    <property type="component" value="Chromosome"/>
</dbReference>
<dbReference type="OrthoDB" id="401966at2"/>
<feature type="region of interest" description="Disordered" evidence="1">
    <location>
        <begin position="214"/>
        <end position="233"/>
    </location>
</feature>
<evidence type="ECO:0000313" key="2">
    <source>
        <dbReference type="EMBL" id="AEW45443.1"/>
    </source>
</evidence>
<evidence type="ECO:0000313" key="3">
    <source>
        <dbReference type="Proteomes" id="UP000009135"/>
    </source>
</evidence>
<protein>
    <submittedName>
        <fullName evidence="2">Uncharacterized protein</fullName>
    </submittedName>
</protein>
<proteinExistence type="predicted"/>